<dbReference type="PROSITE" id="PS50157">
    <property type="entry name" value="ZINC_FINGER_C2H2_2"/>
    <property type="match status" value="2"/>
</dbReference>
<dbReference type="SUPFAM" id="SSF52540">
    <property type="entry name" value="P-loop containing nucleoside triphosphate hydrolases"/>
    <property type="match status" value="1"/>
</dbReference>
<dbReference type="InterPro" id="IPR056884">
    <property type="entry name" value="NPHP3-like_N"/>
</dbReference>
<keyword evidence="2" id="KW-0677">Repeat</keyword>
<evidence type="ECO:0000256" key="4">
    <source>
        <dbReference type="ARBA" id="ARBA00022833"/>
    </source>
</evidence>
<dbReference type="InterPro" id="IPR013087">
    <property type="entry name" value="Znf_C2H2_type"/>
</dbReference>
<protein>
    <recommendedName>
        <fullName evidence="6">C2H2-type domain-containing protein</fullName>
    </recommendedName>
</protein>
<name>A0A9W4RHA9_9PEZI</name>
<dbReference type="PANTHER" id="PTHR10039">
    <property type="entry name" value="AMELOGENIN"/>
    <property type="match status" value="1"/>
</dbReference>
<evidence type="ECO:0000256" key="5">
    <source>
        <dbReference type="PROSITE-ProRule" id="PRU00042"/>
    </source>
</evidence>
<feature type="domain" description="C2H2-type" evidence="6">
    <location>
        <begin position="967"/>
        <end position="994"/>
    </location>
</feature>
<organism evidence="7 8">
    <name type="scientific">Colletotrichum noveboracense</name>
    <dbReference type="NCBI Taxonomy" id="2664923"/>
    <lineage>
        <taxon>Eukaryota</taxon>
        <taxon>Fungi</taxon>
        <taxon>Dikarya</taxon>
        <taxon>Ascomycota</taxon>
        <taxon>Pezizomycotina</taxon>
        <taxon>Sordariomycetes</taxon>
        <taxon>Hypocreomycetidae</taxon>
        <taxon>Glomerellales</taxon>
        <taxon>Glomerellaceae</taxon>
        <taxon>Colletotrichum</taxon>
        <taxon>Colletotrichum gloeosporioides species complex</taxon>
    </lineage>
</organism>
<dbReference type="SMART" id="SM00355">
    <property type="entry name" value="ZnF_C2H2"/>
    <property type="match status" value="3"/>
</dbReference>
<gene>
    <name evidence="7" type="ORF">CGXH109_LOCUS1138</name>
</gene>
<evidence type="ECO:0000259" key="6">
    <source>
        <dbReference type="PROSITE" id="PS50157"/>
    </source>
</evidence>
<feature type="domain" description="C2H2-type" evidence="6">
    <location>
        <begin position="995"/>
        <end position="1022"/>
    </location>
</feature>
<dbReference type="InterPro" id="IPR054471">
    <property type="entry name" value="GPIID_WHD"/>
</dbReference>
<dbReference type="Pfam" id="PF00096">
    <property type="entry name" value="zf-C2H2"/>
    <property type="match status" value="1"/>
</dbReference>
<sequence>MSNGPGPGSVRYEAEAGFFEKEAKNFKATLNTKDAEDFEDSSFDLVRRELFSLQTQQQATKNLMNMKRLQTFLDGMAALQQVLTELEFQEVGSIMACIWGPMRFFFKACPIHRAPLHLSTTNINERAFDDILDVYYRLGLNIPRFTNYMHVFQSSRNGIMCLVNTYKDVLKFHSTAYKLFSLRSQLWAKLHRATWRDLNPTFDHISSTLKLHTKCIQDHGSFMQQRMDSGFDDLWRNDPIHNRDNEFRVYEKAYKKSQGDFREREKERKTQQRTKIITWIAASTRNDILHKSFQRKRSGCPENGEWLWHQHDEVSNWMREDIPGESTIWINGPRGMGKTILSSHVIDRLGKFAKEGPEVPSNTQVCYFYFQEDDSENCNYLGVLRGILHQLVSSAEVPSDGVAPEQNIANNNLAILPLCEDKITTSGGSTLTNPDAAISLIEVFFENTSRQYVVIDGLEECKTTEITQTINFFTKTVAACEELNQGQLRVMFMSQSNKDIRKCMEKNGLSPNSGEVELDAKENAEDIRRYVRSKLTSADGDKFNLFEREKQDIEDKIAFMSEGLFLYGHLAVENLLEQPTKARLLEKVKPGMLPKGIKDLYTELLGTLKDRLTEKETWDLGKQLLGWLICAHRPLKLHEMDAILSFDPDREVVDFDLNKLRTDVTDLLGSLVQVLPGDNIRLIHSTAKKYLAETDDFDANSVQCDLATRCLCYLSLRCFVANDYDEGERQEHIIQGFFSFQDYAMSQWYRHIISVLENCRSVFDTNTSRFQSPTATSFQVALEKFVSSHDKDLKPFPEPDVSSELDHTYIDTFKDLHSIYPLLLRLWNHIYLHQKESTEERNRVGIARLDDTLKSHRGVIEKEFKPDSKTVNNDTMEDYYGPNLFKCSRTLCKFFHHGFNNKKDRDSHQNRHDRPYPCPLEEKCGFAPVGFSSNKDRQRHVRNYHPDLSEAPSAFLQMSRRVESAKFKCSICDKSFTRNINLKGHERSHFGERPYACSHCGKAFARLNDCRRHERIHTRNRQ</sequence>
<evidence type="ECO:0000313" key="7">
    <source>
        <dbReference type="EMBL" id="CAI0641120.1"/>
    </source>
</evidence>
<dbReference type="SUPFAM" id="SSF57667">
    <property type="entry name" value="beta-beta-alpha zinc fingers"/>
    <property type="match status" value="1"/>
</dbReference>
<proteinExistence type="predicted"/>
<dbReference type="GO" id="GO:0008270">
    <property type="term" value="F:zinc ion binding"/>
    <property type="evidence" value="ECO:0007669"/>
    <property type="project" value="UniProtKB-KW"/>
</dbReference>
<dbReference type="Gene3D" id="3.40.50.300">
    <property type="entry name" value="P-loop containing nucleotide triphosphate hydrolases"/>
    <property type="match status" value="1"/>
</dbReference>
<dbReference type="InterPro" id="IPR036236">
    <property type="entry name" value="Znf_C2H2_sf"/>
</dbReference>
<dbReference type="AlphaFoldDB" id="A0A9W4RHA9"/>
<dbReference type="FunFam" id="3.30.160.60:FF:000184">
    <property type="entry name" value="Zinc finger protein 333"/>
    <property type="match status" value="1"/>
</dbReference>
<dbReference type="FunFam" id="3.30.160.60:FF:000446">
    <property type="entry name" value="Zinc finger protein"/>
    <property type="match status" value="1"/>
</dbReference>
<accession>A0A9W4RHA9</accession>
<keyword evidence="1" id="KW-0479">Metal-binding</keyword>
<dbReference type="Pfam" id="PF22939">
    <property type="entry name" value="WHD_GPIID"/>
    <property type="match status" value="1"/>
</dbReference>
<keyword evidence="4" id="KW-0862">Zinc</keyword>
<dbReference type="Proteomes" id="UP001152533">
    <property type="component" value="Unassembled WGS sequence"/>
</dbReference>
<evidence type="ECO:0000256" key="1">
    <source>
        <dbReference type="ARBA" id="ARBA00022723"/>
    </source>
</evidence>
<evidence type="ECO:0000313" key="8">
    <source>
        <dbReference type="Proteomes" id="UP001152533"/>
    </source>
</evidence>
<reference evidence="7" key="1">
    <citation type="submission" date="2022-08" db="EMBL/GenBank/DDBJ databases">
        <authorList>
            <person name="Giroux E."/>
            <person name="Giroux E."/>
        </authorList>
    </citation>
    <scope>NUCLEOTIDE SEQUENCE</scope>
    <source>
        <strain evidence="7">H1091258</strain>
    </source>
</reference>
<evidence type="ECO:0000256" key="2">
    <source>
        <dbReference type="ARBA" id="ARBA00022737"/>
    </source>
</evidence>
<keyword evidence="3 5" id="KW-0863">Zinc-finger</keyword>
<keyword evidence="8" id="KW-1185">Reference proteome</keyword>
<dbReference type="Pfam" id="PF24883">
    <property type="entry name" value="NPHP3_N"/>
    <property type="match status" value="1"/>
</dbReference>
<dbReference type="EMBL" id="CAMGZC010000004">
    <property type="protein sequence ID" value="CAI0641120.1"/>
    <property type="molecule type" value="Genomic_DNA"/>
</dbReference>
<dbReference type="PANTHER" id="PTHR10039:SF14">
    <property type="entry name" value="NACHT DOMAIN-CONTAINING PROTEIN"/>
    <property type="match status" value="1"/>
</dbReference>
<dbReference type="InterPro" id="IPR027417">
    <property type="entry name" value="P-loop_NTPase"/>
</dbReference>
<dbReference type="Gene3D" id="3.30.160.60">
    <property type="entry name" value="Classic Zinc Finger"/>
    <property type="match status" value="2"/>
</dbReference>
<evidence type="ECO:0000256" key="3">
    <source>
        <dbReference type="ARBA" id="ARBA00022771"/>
    </source>
</evidence>
<dbReference type="PROSITE" id="PS00028">
    <property type="entry name" value="ZINC_FINGER_C2H2_1"/>
    <property type="match status" value="2"/>
</dbReference>
<comment type="caution">
    <text evidence="7">The sequence shown here is derived from an EMBL/GenBank/DDBJ whole genome shotgun (WGS) entry which is preliminary data.</text>
</comment>